<dbReference type="PANTHER" id="PTHR32071:SF57">
    <property type="entry name" value="C4-DICARBOXYLATE TRANSPORT TRANSCRIPTIONAL REGULATORY PROTEIN DCTD"/>
    <property type="match status" value="1"/>
</dbReference>
<keyword evidence="1" id="KW-0547">Nucleotide-binding</keyword>
<dbReference type="AlphaFoldDB" id="A0AAU0URL2"/>
<dbReference type="GO" id="GO:0005524">
    <property type="term" value="F:ATP binding"/>
    <property type="evidence" value="ECO:0007669"/>
    <property type="project" value="UniProtKB-KW"/>
</dbReference>
<dbReference type="GO" id="GO:0003677">
    <property type="term" value="F:DNA binding"/>
    <property type="evidence" value="ECO:0007669"/>
    <property type="project" value="UniProtKB-KW"/>
</dbReference>
<evidence type="ECO:0000256" key="3">
    <source>
        <dbReference type="ARBA" id="ARBA00022840"/>
    </source>
</evidence>
<dbReference type="Gene3D" id="3.40.50.300">
    <property type="entry name" value="P-loop containing nucleotide triphosphate hydrolases"/>
    <property type="match status" value="1"/>
</dbReference>
<keyword evidence="3" id="KW-0067">ATP-binding</keyword>
<dbReference type="Gene3D" id="1.10.10.60">
    <property type="entry name" value="Homeodomain-like"/>
    <property type="match status" value="1"/>
</dbReference>
<feature type="domain" description="PAS" evidence="7">
    <location>
        <begin position="49"/>
        <end position="119"/>
    </location>
</feature>
<dbReference type="GO" id="GO:0006355">
    <property type="term" value="P:regulation of DNA-templated transcription"/>
    <property type="evidence" value="ECO:0007669"/>
    <property type="project" value="InterPro"/>
</dbReference>
<dbReference type="Pfam" id="PF25601">
    <property type="entry name" value="AAA_lid_14"/>
    <property type="match status" value="1"/>
</dbReference>
<name>A0AAU0URL2_9FIRM</name>
<feature type="coiled-coil region" evidence="5">
    <location>
        <begin position="277"/>
        <end position="304"/>
    </location>
</feature>
<dbReference type="SUPFAM" id="SSF46689">
    <property type="entry name" value="Homeodomain-like"/>
    <property type="match status" value="1"/>
</dbReference>
<dbReference type="SMART" id="SM00091">
    <property type="entry name" value="PAS"/>
    <property type="match status" value="2"/>
</dbReference>
<dbReference type="PANTHER" id="PTHR32071">
    <property type="entry name" value="TRANSCRIPTIONAL REGULATORY PROTEIN"/>
    <property type="match status" value="1"/>
</dbReference>
<dbReference type="Gene3D" id="1.10.8.60">
    <property type="match status" value="1"/>
</dbReference>
<dbReference type="FunFam" id="3.40.50.300:FF:000006">
    <property type="entry name" value="DNA-binding transcriptional regulator NtrC"/>
    <property type="match status" value="1"/>
</dbReference>
<dbReference type="InterPro" id="IPR002078">
    <property type="entry name" value="Sigma_54_int"/>
</dbReference>
<evidence type="ECO:0000259" key="7">
    <source>
        <dbReference type="PROSITE" id="PS50112"/>
    </source>
</evidence>
<dbReference type="InterPro" id="IPR025662">
    <property type="entry name" value="Sigma_54_int_dom_ATP-bd_1"/>
</dbReference>
<dbReference type="InterPro" id="IPR003593">
    <property type="entry name" value="AAA+_ATPase"/>
</dbReference>
<dbReference type="Pfam" id="PF00989">
    <property type="entry name" value="PAS"/>
    <property type="match status" value="1"/>
</dbReference>
<organism evidence="9 10">
    <name type="scientific">Metallumcola ferriviriculae</name>
    <dbReference type="NCBI Taxonomy" id="3039180"/>
    <lineage>
        <taxon>Bacteria</taxon>
        <taxon>Bacillati</taxon>
        <taxon>Bacillota</taxon>
        <taxon>Clostridia</taxon>
        <taxon>Neomoorellales</taxon>
        <taxon>Desulfitibacteraceae</taxon>
        <taxon>Metallumcola</taxon>
    </lineage>
</organism>
<evidence type="ECO:0000256" key="5">
    <source>
        <dbReference type="SAM" id="Coils"/>
    </source>
</evidence>
<dbReference type="Pfam" id="PF13426">
    <property type="entry name" value="PAS_9"/>
    <property type="match status" value="1"/>
</dbReference>
<gene>
    <name evidence="9" type="ORF">MFMK1_002749</name>
</gene>
<dbReference type="Proteomes" id="UP001329915">
    <property type="component" value="Chromosome"/>
</dbReference>
<dbReference type="InterPro" id="IPR035965">
    <property type="entry name" value="PAS-like_dom_sf"/>
</dbReference>
<dbReference type="SUPFAM" id="SSF55785">
    <property type="entry name" value="PYP-like sensor domain (PAS domain)"/>
    <property type="match status" value="2"/>
</dbReference>
<dbReference type="PROSITE" id="PS50113">
    <property type="entry name" value="PAC"/>
    <property type="match status" value="2"/>
</dbReference>
<evidence type="ECO:0000256" key="1">
    <source>
        <dbReference type="ARBA" id="ARBA00022741"/>
    </source>
</evidence>
<reference evidence="9 10" key="1">
    <citation type="submission" date="2023-04" db="EMBL/GenBank/DDBJ databases">
        <authorList>
            <person name="Hsu D."/>
        </authorList>
    </citation>
    <scope>NUCLEOTIDE SEQUENCE [LARGE SCALE GENOMIC DNA]</scope>
    <source>
        <strain evidence="9 10">MK1</strain>
    </source>
</reference>
<evidence type="ECO:0000313" key="10">
    <source>
        <dbReference type="Proteomes" id="UP001329915"/>
    </source>
</evidence>
<evidence type="ECO:0000256" key="2">
    <source>
        <dbReference type="ARBA" id="ARBA00022797"/>
    </source>
</evidence>
<dbReference type="InterPro" id="IPR058031">
    <property type="entry name" value="AAA_lid_NorR"/>
</dbReference>
<feature type="domain" description="PAS" evidence="7">
    <location>
        <begin position="167"/>
        <end position="213"/>
    </location>
</feature>
<feature type="domain" description="PAC" evidence="8">
    <location>
        <begin position="110"/>
        <end position="163"/>
    </location>
</feature>
<evidence type="ECO:0000259" key="6">
    <source>
        <dbReference type="PROSITE" id="PS50045"/>
    </source>
</evidence>
<dbReference type="EMBL" id="CP121694">
    <property type="protein sequence ID" value="WRO22905.1"/>
    <property type="molecule type" value="Genomic_DNA"/>
</dbReference>
<dbReference type="InterPro" id="IPR025943">
    <property type="entry name" value="Sigma_54_int_dom_ATP-bd_2"/>
</dbReference>
<dbReference type="InterPro" id="IPR000700">
    <property type="entry name" value="PAS-assoc_C"/>
</dbReference>
<dbReference type="PROSITE" id="PS00675">
    <property type="entry name" value="SIGMA54_INTERACT_1"/>
    <property type="match status" value="1"/>
</dbReference>
<keyword evidence="10" id="KW-1185">Reference proteome</keyword>
<dbReference type="CDD" id="cd00009">
    <property type="entry name" value="AAA"/>
    <property type="match status" value="1"/>
</dbReference>
<sequence length="634" mass="72036">MDNKLSVHLSFKCAAAPRLEKWQQRLRLTIKCSQAFGWEYRGREARDRRQKMQQALLDSIHNGILMIDTQGRIKYLNLTAQHLLGIDREGVVGCRIDEVLPDSDLIQVLATRESQVSQEQVIDNRTLVVNRTPVYDGAGKIAGAVSVFQDITDLESLSQELTQVRSLKNELEAVFDASYDEIFVTDGRGYTTRINKMGESYYGVKTEEMVGKNVGDLEKQGYFSPSVVSMVLKEKRRITIPQKTKAGKQLIVTANPVFDDNGEIIRVVVNSRDVTELTNLRQKLQDTERLAETYRNQIIQMKDKQNRSLTVVAESEQMKQILELISRVAHVESTVLLMGESGVGKGVVAKRIHDMSPRIEGPFITINCGAIPENLLESELFGYEPGAFTGARKEGKKGLIEMANGGTLLLDEVAELPLNLQVKLLRVIQEREVMRVGAADGISVDIRLIAATNRDIQKMVKEGTFREDLYYRLNVIPVVIPPLRHRRKDIPPLIHHFLARFNAKYEINKKLSPEALELMTNCQWKGNVREVENIIERLVVTIDAGTIEPQHLPDYIINTSTSVSNRVYLLDICSLKEATEELERQLITKTFDRYNNTYKMAEILDVNQSTVVRKMKKYIGKEKRTRGRRPNQIT</sequence>
<evidence type="ECO:0000259" key="8">
    <source>
        <dbReference type="PROSITE" id="PS50113"/>
    </source>
</evidence>
<dbReference type="InterPro" id="IPR013767">
    <property type="entry name" value="PAS_fold"/>
</dbReference>
<dbReference type="InterPro" id="IPR000014">
    <property type="entry name" value="PAS"/>
</dbReference>
<dbReference type="InterPro" id="IPR009057">
    <property type="entry name" value="Homeodomain-like_sf"/>
</dbReference>
<accession>A0AAU0URL2</accession>
<dbReference type="SMART" id="SM00382">
    <property type="entry name" value="AAA"/>
    <property type="match status" value="1"/>
</dbReference>
<dbReference type="CDD" id="cd00130">
    <property type="entry name" value="PAS"/>
    <property type="match status" value="2"/>
</dbReference>
<dbReference type="RefSeq" id="WP_366922301.1">
    <property type="nucleotide sequence ID" value="NZ_CP121694.1"/>
</dbReference>
<dbReference type="Pfam" id="PF18024">
    <property type="entry name" value="HTH_50"/>
    <property type="match status" value="1"/>
</dbReference>
<dbReference type="PROSITE" id="PS00676">
    <property type="entry name" value="SIGMA54_INTERACT_2"/>
    <property type="match status" value="1"/>
</dbReference>
<dbReference type="InterPro" id="IPR027417">
    <property type="entry name" value="P-loop_NTPase"/>
</dbReference>
<proteinExistence type="predicted"/>
<feature type="domain" description="Sigma-54 factor interaction" evidence="6">
    <location>
        <begin position="311"/>
        <end position="540"/>
    </location>
</feature>
<evidence type="ECO:0000256" key="4">
    <source>
        <dbReference type="ARBA" id="ARBA00029500"/>
    </source>
</evidence>
<keyword evidence="2" id="KW-0058">Aromatic hydrocarbons catabolism</keyword>
<evidence type="ECO:0000313" key="9">
    <source>
        <dbReference type="EMBL" id="WRO22905.1"/>
    </source>
</evidence>
<dbReference type="PROSITE" id="PS50112">
    <property type="entry name" value="PAS"/>
    <property type="match status" value="2"/>
</dbReference>
<feature type="domain" description="PAC" evidence="8">
    <location>
        <begin position="234"/>
        <end position="286"/>
    </location>
</feature>
<dbReference type="SUPFAM" id="SSF52540">
    <property type="entry name" value="P-loop containing nucleoside triphosphate hydrolases"/>
    <property type="match status" value="1"/>
</dbReference>
<dbReference type="Pfam" id="PF00158">
    <property type="entry name" value="Sigma54_activat"/>
    <property type="match status" value="1"/>
</dbReference>
<dbReference type="Gene3D" id="3.30.450.20">
    <property type="entry name" value="PAS domain"/>
    <property type="match status" value="2"/>
</dbReference>
<dbReference type="PROSITE" id="PS50045">
    <property type="entry name" value="SIGMA54_INTERACT_4"/>
    <property type="match status" value="1"/>
</dbReference>
<protein>
    <recommendedName>
        <fullName evidence="4">HTH-type transcriptional regulatory protein TyrR</fullName>
    </recommendedName>
</protein>
<dbReference type="InterPro" id="IPR030828">
    <property type="entry name" value="HTH_TyrR"/>
</dbReference>
<dbReference type="NCBIfam" id="TIGR00229">
    <property type="entry name" value="sensory_box"/>
    <property type="match status" value="2"/>
</dbReference>
<dbReference type="KEGG" id="dbc:MFMK1_002749"/>
<keyword evidence="5" id="KW-0175">Coiled coil</keyword>